<dbReference type="AlphaFoldDB" id="A0A7Y9KA83"/>
<gene>
    <name evidence="1" type="ORF">BJ999_000172</name>
</gene>
<dbReference type="Proteomes" id="UP000591272">
    <property type="component" value="Unassembled WGS sequence"/>
</dbReference>
<proteinExistence type="predicted"/>
<evidence type="ECO:0000313" key="2">
    <source>
        <dbReference type="Proteomes" id="UP000591272"/>
    </source>
</evidence>
<accession>A0A7Y9KA83</accession>
<name>A0A7Y9KA83_9ACTN</name>
<dbReference type="RefSeq" id="WP_179831464.1">
    <property type="nucleotide sequence ID" value="NZ_BMRD01000003.1"/>
</dbReference>
<dbReference type="EMBL" id="JACCBT010000001">
    <property type="protein sequence ID" value="NYE09876.1"/>
    <property type="molecule type" value="Genomic_DNA"/>
</dbReference>
<keyword evidence="2" id="KW-1185">Reference proteome</keyword>
<organism evidence="1 2">
    <name type="scientific">Actinomadura citrea</name>
    <dbReference type="NCBI Taxonomy" id="46158"/>
    <lineage>
        <taxon>Bacteria</taxon>
        <taxon>Bacillati</taxon>
        <taxon>Actinomycetota</taxon>
        <taxon>Actinomycetes</taxon>
        <taxon>Streptosporangiales</taxon>
        <taxon>Thermomonosporaceae</taxon>
        <taxon>Actinomadura</taxon>
    </lineage>
</organism>
<reference evidence="1 2" key="1">
    <citation type="submission" date="2020-07" db="EMBL/GenBank/DDBJ databases">
        <title>Sequencing the genomes of 1000 actinobacteria strains.</title>
        <authorList>
            <person name="Klenk H.-P."/>
        </authorList>
    </citation>
    <scope>NUCLEOTIDE SEQUENCE [LARGE SCALE GENOMIC DNA]</scope>
    <source>
        <strain evidence="1 2">DSM 43461</strain>
    </source>
</reference>
<sequence>MTAPLNAAQKSIQNKLDLIAALGPMAAAGNQAAEEQIRQITLALIPESAQGAANKFQAIAGVFAELGAAAPSDYSKLSDEELAGAFQFVTTAAKYLAELEAEVSKIKLPL</sequence>
<evidence type="ECO:0000313" key="1">
    <source>
        <dbReference type="EMBL" id="NYE09876.1"/>
    </source>
</evidence>
<protein>
    <submittedName>
        <fullName evidence="1">Uncharacterized protein</fullName>
    </submittedName>
</protein>
<comment type="caution">
    <text evidence="1">The sequence shown here is derived from an EMBL/GenBank/DDBJ whole genome shotgun (WGS) entry which is preliminary data.</text>
</comment>